<dbReference type="InterPro" id="IPR036901">
    <property type="entry name" value="Asp/Orn_carbamoylTrfase_sf"/>
</dbReference>
<dbReference type="RefSeq" id="WP_188681627.1">
    <property type="nucleotide sequence ID" value="NZ_BMNY01000003.1"/>
</dbReference>
<name>A0AA37BSA8_9ARCH</name>
<dbReference type="NCBIfam" id="NF001986">
    <property type="entry name" value="PRK00779.1"/>
    <property type="match status" value="1"/>
</dbReference>
<protein>
    <recommendedName>
        <fullName evidence="2 5">Ornithine carbamoyltransferase</fullName>
        <shortName evidence="5">OTCase</shortName>
        <ecNumber evidence="2 5">2.1.3.3</ecNumber>
    </recommendedName>
</protein>
<accession>A0AA37BSA8</accession>
<feature type="binding site" evidence="5">
    <location>
        <begin position="50"/>
        <end position="53"/>
    </location>
    <ligand>
        <name>carbamoyl phosphate</name>
        <dbReference type="ChEBI" id="CHEBI:58228"/>
    </ligand>
</feature>
<dbReference type="InterPro" id="IPR006132">
    <property type="entry name" value="Asp/Orn_carbamoyltranf_P-bd"/>
</dbReference>
<proteinExistence type="inferred from homology"/>
<feature type="binding site" evidence="5">
    <location>
        <position position="101"/>
    </location>
    <ligand>
        <name>carbamoyl phosphate</name>
        <dbReference type="ChEBI" id="CHEBI:58228"/>
    </ligand>
</feature>
<dbReference type="InterPro" id="IPR006131">
    <property type="entry name" value="Asp_carbamoyltransf_Asp/Orn-bd"/>
</dbReference>
<dbReference type="GO" id="GO:0019240">
    <property type="term" value="P:citrulline biosynthetic process"/>
    <property type="evidence" value="ECO:0007669"/>
    <property type="project" value="TreeGrafter"/>
</dbReference>
<evidence type="ECO:0000256" key="3">
    <source>
        <dbReference type="ARBA" id="ARBA00022679"/>
    </source>
</evidence>
<dbReference type="PRINTS" id="PR00100">
    <property type="entry name" value="AOTCASE"/>
</dbReference>
<dbReference type="EC" id="2.1.3.3" evidence="2 5"/>
<feature type="binding site" evidence="5">
    <location>
        <position position="159"/>
    </location>
    <ligand>
        <name>L-ornithine</name>
        <dbReference type="ChEBI" id="CHEBI:46911"/>
    </ligand>
</feature>
<feature type="binding site" evidence="5">
    <location>
        <position position="291"/>
    </location>
    <ligand>
        <name>carbamoyl phosphate</name>
        <dbReference type="ChEBI" id="CHEBI:58228"/>
    </ligand>
</feature>
<evidence type="ECO:0000256" key="1">
    <source>
        <dbReference type="ARBA" id="ARBA00007805"/>
    </source>
</evidence>
<dbReference type="FunFam" id="3.40.50.1370:FF:000008">
    <property type="entry name" value="Ornithine carbamoyltransferase"/>
    <property type="match status" value="1"/>
</dbReference>
<dbReference type="EMBL" id="BMNY01000003">
    <property type="protein sequence ID" value="GGM77757.1"/>
    <property type="molecule type" value="Genomic_DNA"/>
</dbReference>
<reference evidence="8" key="1">
    <citation type="journal article" date="2014" name="Int. J. Syst. Evol. Microbiol.">
        <title>Complete genome sequence of Corynebacterium casei LMG S-19264T (=DSM 44701T), isolated from a smear-ripened cheese.</title>
        <authorList>
            <consortium name="US DOE Joint Genome Institute (JGI-PGF)"/>
            <person name="Walter F."/>
            <person name="Albersmeier A."/>
            <person name="Kalinowski J."/>
            <person name="Ruckert C."/>
        </authorList>
    </citation>
    <scope>NUCLEOTIDE SEQUENCE</scope>
    <source>
        <strain evidence="8">JCM 13583</strain>
    </source>
</reference>
<organism evidence="8 9">
    <name type="scientific">Thermogymnomonas acidicola</name>
    <dbReference type="NCBI Taxonomy" id="399579"/>
    <lineage>
        <taxon>Archaea</taxon>
        <taxon>Methanobacteriati</taxon>
        <taxon>Thermoplasmatota</taxon>
        <taxon>Thermoplasmata</taxon>
        <taxon>Thermoplasmatales</taxon>
        <taxon>Thermogymnomonas</taxon>
    </lineage>
</organism>
<evidence type="ECO:0000256" key="2">
    <source>
        <dbReference type="ARBA" id="ARBA00013007"/>
    </source>
</evidence>
<dbReference type="InterPro" id="IPR002292">
    <property type="entry name" value="Orn/put_carbamltrans"/>
</dbReference>
<evidence type="ECO:0000259" key="7">
    <source>
        <dbReference type="Pfam" id="PF02729"/>
    </source>
</evidence>
<dbReference type="GO" id="GO:0005737">
    <property type="term" value="C:cytoplasm"/>
    <property type="evidence" value="ECO:0007669"/>
    <property type="project" value="UniProtKB-SubCell"/>
</dbReference>
<feature type="binding site" evidence="5">
    <location>
        <position position="223"/>
    </location>
    <ligand>
        <name>L-ornithine</name>
        <dbReference type="ChEBI" id="CHEBI:46911"/>
    </ligand>
</feature>
<evidence type="ECO:0000259" key="6">
    <source>
        <dbReference type="Pfam" id="PF00185"/>
    </source>
</evidence>
<reference evidence="8" key="2">
    <citation type="submission" date="2022-09" db="EMBL/GenBank/DDBJ databases">
        <authorList>
            <person name="Sun Q."/>
            <person name="Ohkuma M."/>
        </authorList>
    </citation>
    <scope>NUCLEOTIDE SEQUENCE</scope>
    <source>
        <strain evidence="8">JCM 13583</strain>
    </source>
</reference>
<dbReference type="Proteomes" id="UP000632195">
    <property type="component" value="Unassembled WGS sequence"/>
</dbReference>
<feature type="domain" description="Aspartate/ornithine carbamoyltransferase Asp/Orn-binding" evidence="6">
    <location>
        <begin position="148"/>
        <end position="301"/>
    </location>
</feature>
<feature type="binding site" evidence="5">
    <location>
        <begin position="227"/>
        <end position="228"/>
    </location>
    <ligand>
        <name>L-ornithine</name>
        <dbReference type="ChEBI" id="CHEBI:46911"/>
    </ligand>
</feature>
<evidence type="ECO:0000256" key="5">
    <source>
        <dbReference type="HAMAP-Rule" id="MF_01109"/>
    </source>
</evidence>
<evidence type="ECO:0000313" key="9">
    <source>
        <dbReference type="Proteomes" id="UP000632195"/>
    </source>
</evidence>
<dbReference type="PRINTS" id="PR00102">
    <property type="entry name" value="OTCASE"/>
</dbReference>
<gene>
    <name evidence="8" type="primary">argF</name>
    <name evidence="8" type="ORF">GCM10007108_14900</name>
</gene>
<dbReference type="Pfam" id="PF00185">
    <property type="entry name" value="OTCace"/>
    <property type="match status" value="1"/>
</dbReference>
<comment type="caution">
    <text evidence="8">The sequence shown here is derived from an EMBL/GenBank/DDBJ whole genome shotgun (WGS) entry which is preliminary data.</text>
</comment>
<feature type="binding site" evidence="5">
    <location>
        <begin position="128"/>
        <end position="131"/>
    </location>
    <ligand>
        <name>carbamoyl phosphate</name>
        <dbReference type="ChEBI" id="CHEBI:58228"/>
    </ligand>
</feature>
<dbReference type="SUPFAM" id="SSF53671">
    <property type="entry name" value="Aspartate/ornithine carbamoyltransferase"/>
    <property type="match status" value="1"/>
</dbReference>
<dbReference type="Pfam" id="PF02729">
    <property type="entry name" value="OTCace_N"/>
    <property type="match status" value="1"/>
</dbReference>
<dbReference type="PROSITE" id="PS00097">
    <property type="entry name" value="CARBAMOYLTRANSFERASE"/>
    <property type="match status" value="1"/>
</dbReference>
<dbReference type="InterPro" id="IPR024904">
    <property type="entry name" value="OTCase_ArgI"/>
</dbReference>
<comment type="similarity">
    <text evidence="1 5">Belongs to the aspartate/ornithine carbamoyltransferase superfamily. OTCase family.</text>
</comment>
<evidence type="ECO:0000256" key="4">
    <source>
        <dbReference type="ARBA" id="ARBA00048772"/>
    </source>
</evidence>
<dbReference type="NCBIfam" id="TIGR00658">
    <property type="entry name" value="orni_carb_tr"/>
    <property type="match status" value="1"/>
</dbReference>
<comment type="subcellular location">
    <subcellularLocation>
        <location evidence="5">Cytoplasm</location>
    </subcellularLocation>
</comment>
<dbReference type="AlphaFoldDB" id="A0AA37BSA8"/>
<keyword evidence="5" id="KW-0963">Cytoplasm</keyword>
<dbReference type="Gene3D" id="3.40.50.1370">
    <property type="entry name" value="Aspartate/ornithine carbamoyltransferase"/>
    <property type="match status" value="2"/>
</dbReference>
<dbReference type="PANTHER" id="PTHR45753:SF3">
    <property type="entry name" value="ORNITHINE TRANSCARBAMYLASE, MITOCHONDRIAL"/>
    <property type="match status" value="1"/>
</dbReference>
<keyword evidence="9" id="KW-1185">Reference proteome</keyword>
<dbReference type="GO" id="GO:0004585">
    <property type="term" value="F:ornithine carbamoyltransferase activity"/>
    <property type="evidence" value="ECO:0007669"/>
    <property type="project" value="UniProtKB-UniRule"/>
</dbReference>
<evidence type="ECO:0000313" key="8">
    <source>
        <dbReference type="EMBL" id="GGM77757.1"/>
    </source>
</evidence>
<dbReference type="GO" id="GO:0016597">
    <property type="term" value="F:amino acid binding"/>
    <property type="evidence" value="ECO:0007669"/>
    <property type="project" value="InterPro"/>
</dbReference>
<dbReference type="InterPro" id="IPR006130">
    <property type="entry name" value="Asp/Orn_carbamoylTrfase"/>
</dbReference>
<keyword evidence="3 5" id="KW-0808">Transferase</keyword>
<dbReference type="GO" id="GO:0042450">
    <property type="term" value="P:L-arginine biosynthetic process via ornithine"/>
    <property type="evidence" value="ECO:0007669"/>
    <property type="project" value="UniProtKB-UniRule"/>
</dbReference>
<sequence>MVKRDILSVLDMRNDLERIVDLGLQFKRSRYSEIPSMKNRVLGMIFEKPSTRTRISLETAMVQMGGHAIYLNPNDMQMGRGETIEDTARVLSGFLDAISYRAFSHQNVARLARYAKVPVINALDDEEHPLQIVADLMTIKEHFGYLRGLNFTYVGDGNNMANSLLLGMAITGVNITVATPKGYEPGEFYVKKATEISHETGSRVSITNDPVSAVKDADVVYTDVWVSMGQEKEREEKEAKFREFQVNEKLVSNARRDFIFMHCLPAHRGLEVTDGVADSINSVIFQQAENRLHSAKAVLYTLIGF</sequence>
<feature type="binding site" evidence="5">
    <location>
        <begin position="263"/>
        <end position="264"/>
    </location>
    <ligand>
        <name>carbamoyl phosphate</name>
        <dbReference type="ChEBI" id="CHEBI:58228"/>
    </ligand>
</feature>
<comment type="catalytic activity">
    <reaction evidence="4 5">
        <text>carbamoyl phosphate + L-ornithine = L-citrulline + phosphate + H(+)</text>
        <dbReference type="Rhea" id="RHEA:19513"/>
        <dbReference type="ChEBI" id="CHEBI:15378"/>
        <dbReference type="ChEBI" id="CHEBI:43474"/>
        <dbReference type="ChEBI" id="CHEBI:46911"/>
        <dbReference type="ChEBI" id="CHEBI:57743"/>
        <dbReference type="ChEBI" id="CHEBI:58228"/>
        <dbReference type="EC" id="2.1.3.3"/>
    </reaction>
</comment>
<dbReference type="PANTHER" id="PTHR45753">
    <property type="entry name" value="ORNITHINE CARBAMOYLTRANSFERASE, MITOCHONDRIAL"/>
    <property type="match status" value="1"/>
</dbReference>
<feature type="domain" description="Aspartate/ornithine carbamoyltransferase carbamoyl-P binding" evidence="7">
    <location>
        <begin position="4"/>
        <end position="141"/>
    </location>
</feature>
<dbReference type="HAMAP" id="MF_01109">
    <property type="entry name" value="OTCase"/>
    <property type="match status" value="1"/>
</dbReference>
<feature type="binding site" evidence="5">
    <location>
        <position position="77"/>
    </location>
    <ligand>
        <name>carbamoyl phosphate</name>
        <dbReference type="ChEBI" id="CHEBI:58228"/>
    </ligand>
</feature>